<name>A0ABU5QHM1_9BACT</name>
<evidence type="ECO:0000313" key="1">
    <source>
        <dbReference type="EMBL" id="MEA5256556.1"/>
    </source>
</evidence>
<sequence length="58" mass="6753">MLEHTQNRPMTRQQLAEQLGISTKTLTRFIQKEGINISPRSLLKPKLASFIFQKFHEA</sequence>
<comment type="caution">
    <text evidence="1">The sequence shown here is derived from an EMBL/GenBank/DDBJ whole genome shotgun (WGS) entry which is preliminary data.</text>
</comment>
<dbReference type="RefSeq" id="WP_323246346.1">
    <property type="nucleotide sequence ID" value="NZ_JAYFUL010000002.1"/>
</dbReference>
<dbReference type="Proteomes" id="UP001304671">
    <property type="component" value="Unassembled WGS sequence"/>
</dbReference>
<protein>
    <submittedName>
        <fullName evidence="1">Uncharacterized protein</fullName>
    </submittedName>
</protein>
<organism evidence="1 2">
    <name type="scientific">Arcicella aquatica</name>
    <dbReference type="NCBI Taxonomy" id="217141"/>
    <lineage>
        <taxon>Bacteria</taxon>
        <taxon>Pseudomonadati</taxon>
        <taxon>Bacteroidota</taxon>
        <taxon>Cytophagia</taxon>
        <taxon>Cytophagales</taxon>
        <taxon>Flectobacillaceae</taxon>
        <taxon>Arcicella</taxon>
    </lineage>
</organism>
<reference evidence="1 2" key="1">
    <citation type="submission" date="2023-12" db="EMBL/GenBank/DDBJ databases">
        <title>Novel species of the genus Arcicella isolated from rivers.</title>
        <authorList>
            <person name="Lu H."/>
        </authorList>
    </citation>
    <scope>NUCLEOTIDE SEQUENCE [LARGE SCALE GENOMIC DNA]</scope>
    <source>
        <strain evidence="1 2">LMG 21963</strain>
    </source>
</reference>
<proteinExistence type="predicted"/>
<evidence type="ECO:0000313" key="2">
    <source>
        <dbReference type="Proteomes" id="UP001304671"/>
    </source>
</evidence>
<accession>A0ABU5QHM1</accession>
<gene>
    <name evidence="1" type="ORF">VB264_02100</name>
</gene>
<keyword evidence="2" id="KW-1185">Reference proteome</keyword>
<dbReference type="EMBL" id="JAYFUL010000002">
    <property type="protein sequence ID" value="MEA5256556.1"/>
    <property type="molecule type" value="Genomic_DNA"/>
</dbReference>